<reference evidence="2" key="1">
    <citation type="journal article" date="2019" name="Int. J. Syst. Evol. Microbiol.">
        <title>The Global Catalogue of Microorganisms (GCM) 10K type strain sequencing project: providing services to taxonomists for standard genome sequencing and annotation.</title>
        <authorList>
            <consortium name="The Broad Institute Genomics Platform"/>
            <consortium name="The Broad Institute Genome Sequencing Center for Infectious Disease"/>
            <person name="Wu L."/>
            <person name="Ma J."/>
        </authorList>
    </citation>
    <scope>NUCLEOTIDE SEQUENCE [LARGE SCALE GENOMIC DNA]</scope>
    <source>
        <strain evidence="2">CGMCC 4.7319</strain>
    </source>
</reference>
<evidence type="ECO:0000313" key="2">
    <source>
        <dbReference type="Proteomes" id="UP000597656"/>
    </source>
</evidence>
<sequence length="152" mass="16583">MTVEEFHDVVALWHVNDATSADIVLAACELVVAGVDGPAVSVLAGASLKHACEEVPPLMEDALQELGLDHHEHSSDGGRQEGLRLMAQRTLAGAMTPREFAHWVHLRFSHDLPAAEKLAELDDTYDVLEYHADLTAADVDEQVLAEVRRLTV</sequence>
<accession>A0ABQ2IJK1</accession>
<dbReference type="Proteomes" id="UP000597656">
    <property type="component" value="Unassembled WGS sequence"/>
</dbReference>
<proteinExistence type="predicted"/>
<evidence type="ECO:0008006" key="3">
    <source>
        <dbReference type="Google" id="ProtNLM"/>
    </source>
</evidence>
<comment type="caution">
    <text evidence="1">The sequence shown here is derived from an EMBL/GenBank/DDBJ whole genome shotgun (WGS) entry which is preliminary data.</text>
</comment>
<gene>
    <name evidence="1" type="ORF">GCM10011609_60830</name>
</gene>
<dbReference type="RefSeq" id="WP_189158271.1">
    <property type="nucleotide sequence ID" value="NZ_BMNC01000010.1"/>
</dbReference>
<protein>
    <recommendedName>
        <fullName evidence="3">DUF4259 domain-containing protein</fullName>
    </recommendedName>
</protein>
<name>A0ABQ2IJK1_9PSEU</name>
<organism evidence="1 2">
    <name type="scientific">Lentzea pudingi</name>
    <dbReference type="NCBI Taxonomy" id="1789439"/>
    <lineage>
        <taxon>Bacteria</taxon>
        <taxon>Bacillati</taxon>
        <taxon>Actinomycetota</taxon>
        <taxon>Actinomycetes</taxon>
        <taxon>Pseudonocardiales</taxon>
        <taxon>Pseudonocardiaceae</taxon>
        <taxon>Lentzea</taxon>
    </lineage>
</organism>
<evidence type="ECO:0000313" key="1">
    <source>
        <dbReference type="EMBL" id="GGN12421.1"/>
    </source>
</evidence>
<keyword evidence="2" id="KW-1185">Reference proteome</keyword>
<dbReference type="EMBL" id="BMNC01000010">
    <property type="protein sequence ID" value="GGN12421.1"/>
    <property type="molecule type" value="Genomic_DNA"/>
</dbReference>